<dbReference type="EMBL" id="JASBWV010000014">
    <property type="protein sequence ID" value="KAJ9122814.1"/>
    <property type="molecule type" value="Genomic_DNA"/>
</dbReference>
<protein>
    <submittedName>
        <fullName evidence="1">Uncharacterized protein</fullName>
    </submittedName>
</protein>
<evidence type="ECO:0000313" key="1">
    <source>
        <dbReference type="EMBL" id="KAJ9122814.1"/>
    </source>
</evidence>
<comment type="caution">
    <text evidence="1">The sequence shown here is derived from an EMBL/GenBank/DDBJ whole genome shotgun (WGS) entry which is preliminary data.</text>
</comment>
<name>A0ACC2XFI8_9TREE</name>
<proteinExistence type="predicted"/>
<organism evidence="1 2">
    <name type="scientific">Naganishia onofrii</name>
    <dbReference type="NCBI Taxonomy" id="1851511"/>
    <lineage>
        <taxon>Eukaryota</taxon>
        <taxon>Fungi</taxon>
        <taxon>Dikarya</taxon>
        <taxon>Basidiomycota</taxon>
        <taxon>Agaricomycotina</taxon>
        <taxon>Tremellomycetes</taxon>
        <taxon>Filobasidiales</taxon>
        <taxon>Filobasidiaceae</taxon>
        <taxon>Naganishia</taxon>
    </lineage>
</organism>
<accession>A0ACC2XFI8</accession>
<sequence>MNSALLLPQSVLGDKEQQQKCAGRTTLCGLAWNHTIYAIFNYRSQQYIKEVSATPCKYYDINYPLGDKMMTAILSLPSEVRRIEGMLPETAKIVRSAEGKLEWNHVQPVPMRTWLERCANSITPIIYAYTGTIMRCIPRADQVESVQCPVAQATLKHDRLGKIFDEIVMVFLPSMLNTKALDGIIVEAWSILSALVQYTPNTKLKSWSMSRLLCEAFFRNESVNRDLTPSYRDRLCLEAAGEMVSSGVQPDDIPALDTGLICSKFVSGFGTLFLSAVTSLRGIEKIENTGEWIKMGDSNVDAPLLPKILVDIWQALMHHLSSQAGGKP</sequence>
<gene>
    <name evidence="1" type="ORF">QFC24_004245</name>
</gene>
<evidence type="ECO:0000313" key="2">
    <source>
        <dbReference type="Proteomes" id="UP001234202"/>
    </source>
</evidence>
<reference evidence="1" key="1">
    <citation type="submission" date="2023-04" db="EMBL/GenBank/DDBJ databases">
        <title>Draft Genome sequencing of Naganishia species isolated from polar environments using Oxford Nanopore Technology.</title>
        <authorList>
            <person name="Leo P."/>
            <person name="Venkateswaran K."/>
        </authorList>
    </citation>
    <scope>NUCLEOTIDE SEQUENCE</scope>
    <source>
        <strain evidence="1">DBVPG 5303</strain>
    </source>
</reference>
<keyword evidence="2" id="KW-1185">Reference proteome</keyword>
<dbReference type="Proteomes" id="UP001234202">
    <property type="component" value="Unassembled WGS sequence"/>
</dbReference>